<dbReference type="InterPro" id="IPR052617">
    <property type="entry name" value="Huntingtin-int_K"/>
</dbReference>
<name>A0A2V3IDT1_9FLOR</name>
<feature type="region of interest" description="Disordered" evidence="1">
    <location>
        <begin position="1"/>
        <end position="21"/>
    </location>
</feature>
<dbReference type="GO" id="GO:0050821">
    <property type="term" value="P:protein stabilization"/>
    <property type="evidence" value="ECO:0007669"/>
    <property type="project" value="TreeGrafter"/>
</dbReference>
<proteinExistence type="predicted"/>
<accession>A0A2V3IDT1</accession>
<feature type="domain" description="Nascent polypeptide-associated complex subunit alpha-like UBA" evidence="2">
    <location>
        <begin position="66"/>
        <end position="106"/>
    </location>
</feature>
<organism evidence="3 4">
    <name type="scientific">Gracilariopsis chorda</name>
    <dbReference type="NCBI Taxonomy" id="448386"/>
    <lineage>
        <taxon>Eukaryota</taxon>
        <taxon>Rhodophyta</taxon>
        <taxon>Florideophyceae</taxon>
        <taxon>Rhodymeniophycidae</taxon>
        <taxon>Gracilariales</taxon>
        <taxon>Gracilariaceae</taxon>
        <taxon>Gracilariopsis</taxon>
    </lineage>
</organism>
<dbReference type="AlphaFoldDB" id="A0A2V3IDT1"/>
<evidence type="ECO:0000313" key="3">
    <source>
        <dbReference type="EMBL" id="PXF40245.1"/>
    </source>
</evidence>
<dbReference type="PANTHER" id="PTHR31184">
    <property type="entry name" value="HUNTINGTIN-INTERACTING PROTEIN K FAMILY MEMBER"/>
    <property type="match status" value="1"/>
</dbReference>
<gene>
    <name evidence="3" type="ORF">BWQ96_10049</name>
</gene>
<dbReference type="OrthoDB" id="285219at2759"/>
<dbReference type="InterPro" id="IPR044034">
    <property type="entry name" value="NAC-like_UBA"/>
</dbReference>
<dbReference type="Gene3D" id="1.10.8.10">
    <property type="entry name" value="DNA helicase RuvA subunit, C-terminal domain"/>
    <property type="match status" value="1"/>
</dbReference>
<keyword evidence="4" id="KW-1185">Reference proteome</keyword>
<evidence type="ECO:0000256" key="1">
    <source>
        <dbReference type="SAM" id="MobiDB-lite"/>
    </source>
</evidence>
<sequence>MSTQEDTTGKEKNKLQAKASGDLNRVTDYVEEREVDTTKVADSMRAMLGNASTVKKATADKELLNVKIQQSDIQLIVDELDLDPKDAEKALRKARGDVVKALCELVR</sequence>
<evidence type="ECO:0000313" key="4">
    <source>
        <dbReference type="Proteomes" id="UP000247409"/>
    </source>
</evidence>
<reference evidence="3 4" key="1">
    <citation type="journal article" date="2018" name="Mol. Biol. Evol.">
        <title>Analysis of the draft genome of the red seaweed Gracilariopsis chorda provides insights into genome size evolution in Rhodophyta.</title>
        <authorList>
            <person name="Lee J."/>
            <person name="Yang E.C."/>
            <person name="Graf L."/>
            <person name="Yang J.H."/>
            <person name="Qiu H."/>
            <person name="Zel Zion U."/>
            <person name="Chan C.X."/>
            <person name="Stephens T.G."/>
            <person name="Weber A.P.M."/>
            <person name="Boo G.H."/>
            <person name="Boo S.M."/>
            <person name="Kim K.M."/>
            <person name="Shin Y."/>
            <person name="Jung M."/>
            <person name="Lee S.J."/>
            <person name="Yim H.S."/>
            <person name="Lee J.H."/>
            <person name="Bhattacharya D."/>
            <person name="Yoon H.S."/>
        </authorList>
    </citation>
    <scope>NUCLEOTIDE SEQUENCE [LARGE SCALE GENOMIC DNA]</scope>
    <source>
        <strain evidence="3 4">SKKU-2015</strain>
        <tissue evidence="3">Whole body</tissue>
    </source>
</reference>
<dbReference type="Pfam" id="PF19026">
    <property type="entry name" value="UBA_HYPK"/>
    <property type="match status" value="1"/>
</dbReference>
<protein>
    <submittedName>
        <fullName evidence="3">Huntingtin-interacting protein K</fullName>
    </submittedName>
</protein>
<dbReference type="InterPro" id="IPR038922">
    <property type="entry name" value="HYPK_UBA"/>
</dbReference>
<evidence type="ECO:0000259" key="2">
    <source>
        <dbReference type="Pfam" id="PF19026"/>
    </source>
</evidence>
<dbReference type="EMBL" id="NBIV01000337">
    <property type="protein sequence ID" value="PXF40245.1"/>
    <property type="molecule type" value="Genomic_DNA"/>
</dbReference>
<comment type="caution">
    <text evidence="3">The sequence shown here is derived from an EMBL/GenBank/DDBJ whole genome shotgun (WGS) entry which is preliminary data.</text>
</comment>
<dbReference type="STRING" id="448386.A0A2V3IDT1"/>
<dbReference type="CDD" id="cd14361">
    <property type="entry name" value="UBA_HYPK"/>
    <property type="match status" value="1"/>
</dbReference>
<dbReference type="Proteomes" id="UP000247409">
    <property type="component" value="Unassembled WGS sequence"/>
</dbReference>
<dbReference type="PANTHER" id="PTHR31184:SF2">
    <property type="entry name" value="HUNTINGTIN-INTERACTING PROTEIN K"/>
    <property type="match status" value="1"/>
</dbReference>